<dbReference type="FunFam" id="3.10.50.40:FF:000017">
    <property type="entry name" value="Peptidylprolyl isomerase"/>
    <property type="match status" value="1"/>
</dbReference>
<evidence type="ECO:0000313" key="13">
    <source>
        <dbReference type="Proteomes" id="UP000001514"/>
    </source>
</evidence>
<gene>
    <name evidence="12" type="ORF">SELMODRAFT_134839</name>
</gene>
<comment type="catalytic activity">
    <reaction evidence="1 8">
        <text>[protein]-peptidylproline (omega=180) = [protein]-peptidylproline (omega=0)</text>
        <dbReference type="Rhea" id="RHEA:16237"/>
        <dbReference type="Rhea" id="RHEA-COMP:10747"/>
        <dbReference type="Rhea" id="RHEA-COMP:10748"/>
        <dbReference type="ChEBI" id="CHEBI:83833"/>
        <dbReference type="ChEBI" id="CHEBI:83834"/>
        <dbReference type="EC" id="5.2.1.8"/>
    </reaction>
</comment>
<feature type="region of interest" description="Disordered" evidence="10">
    <location>
        <begin position="1"/>
        <end position="21"/>
    </location>
</feature>
<accession>D8T939</accession>
<keyword evidence="6 8" id="KW-0697">Rotamase</keyword>
<dbReference type="GO" id="GO:0005516">
    <property type="term" value="F:calmodulin binding"/>
    <property type="evidence" value="ECO:0007669"/>
    <property type="project" value="UniProtKB-KW"/>
</dbReference>
<dbReference type="InterPro" id="IPR019734">
    <property type="entry name" value="TPR_rpt"/>
</dbReference>
<feature type="repeat" description="TPR" evidence="9">
    <location>
        <begin position="483"/>
        <end position="516"/>
    </location>
</feature>
<evidence type="ECO:0000256" key="9">
    <source>
        <dbReference type="PROSITE-ProRule" id="PRU00339"/>
    </source>
</evidence>
<feature type="domain" description="PPIase FKBP-type" evidence="11">
    <location>
        <begin position="291"/>
        <end position="382"/>
    </location>
</feature>
<dbReference type="Pfam" id="PF00254">
    <property type="entry name" value="FKBP_C"/>
    <property type="match status" value="3"/>
</dbReference>
<dbReference type="GO" id="GO:0003755">
    <property type="term" value="F:peptidyl-prolyl cis-trans isomerase activity"/>
    <property type="evidence" value="ECO:0000318"/>
    <property type="project" value="GO_Central"/>
</dbReference>
<dbReference type="Gramene" id="EFJ06798">
    <property type="protein sequence ID" value="EFJ06798"/>
    <property type="gene ID" value="SELMODRAFT_134839"/>
</dbReference>
<feature type="domain" description="PPIase FKBP-type" evidence="11">
    <location>
        <begin position="172"/>
        <end position="263"/>
    </location>
</feature>
<dbReference type="PANTHER" id="PTHR46512">
    <property type="entry name" value="PEPTIDYLPROLYL ISOMERASE"/>
    <property type="match status" value="1"/>
</dbReference>
<dbReference type="PROSITE" id="PS50059">
    <property type="entry name" value="FKBP_PPIASE"/>
    <property type="match status" value="3"/>
</dbReference>
<dbReference type="Gene3D" id="1.25.40.10">
    <property type="entry name" value="Tetratricopeptide repeat domain"/>
    <property type="match status" value="1"/>
</dbReference>
<evidence type="ECO:0000256" key="6">
    <source>
        <dbReference type="ARBA" id="ARBA00023110"/>
    </source>
</evidence>
<keyword evidence="7 8" id="KW-0413">Isomerase</keyword>
<dbReference type="KEGG" id="smo:SELMODRAFT_134839"/>
<dbReference type="AlphaFoldDB" id="D8T939"/>
<dbReference type="PROSITE" id="PS50005">
    <property type="entry name" value="TPR"/>
    <property type="match status" value="1"/>
</dbReference>
<evidence type="ECO:0000313" key="12">
    <source>
        <dbReference type="EMBL" id="EFJ06798.1"/>
    </source>
</evidence>
<feature type="compositionally biased region" description="Acidic residues" evidence="10">
    <location>
        <begin position="1"/>
        <end position="17"/>
    </location>
</feature>
<dbReference type="SUPFAM" id="SSF48452">
    <property type="entry name" value="TPR-like"/>
    <property type="match status" value="1"/>
</dbReference>
<evidence type="ECO:0000256" key="4">
    <source>
        <dbReference type="ARBA" id="ARBA00022803"/>
    </source>
</evidence>
<name>D8T939_SELML</name>
<dbReference type="EC" id="5.2.1.8" evidence="2 8"/>
<dbReference type="Proteomes" id="UP000001514">
    <property type="component" value="Unassembled WGS sequence"/>
</dbReference>
<keyword evidence="5" id="KW-0112">Calmodulin-binding</keyword>
<dbReference type="PANTHER" id="PTHR46512:SF9">
    <property type="entry name" value="PEPTIDYLPROLYL ISOMERASE"/>
    <property type="match status" value="1"/>
</dbReference>
<evidence type="ECO:0000256" key="1">
    <source>
        <dbReference type="ARBA" id="ARBA00000971"/>
    </source>
</evidence>
<dbReference type="InterPro" id="IPR011990">
    <property type="entry name" value="TPR-like_helical_dom_sf"/>
</dbReference>
<evidence type="ECO:0000256" key="10">
    <source>
        <dbReference type="SAM" id="MobiDB-lite"/>
    </source>
</evidence>
<dbReference type="OMA" id="FGAEGNE"/>
<keyword evidence="4 9" id="KW-0802">TPR repeat</keyword>
<dbReference type="InterPro" id="IPR001179">
    <property type="entry name" value="PPIase_FKBP_dom"/>
</dbReference>
<dbReference type="Pfam" id="PF13181">
    <property type="entry name" value="TPR_8"/>
    <property type="match status" value="1"/>
</dbReference>
<reference evidence="12 13" key="1">
    <citation type="journal article" date="2011" name="Science">
        <title>The Selaginella genome identifies genetic changes associated with the evolution of vascular plants.</title>
        <authorList>
            <person name="Banks J.A."/>
            <person name="Nishiyama T."/>
            <person name="Hasebe M."/>
            <person name="Bowman J.L."/>
            <person name="Gribskov M."/>
            <person name="dePamphilis C."/>
            <person name="Albert V.A."/>
            <person name="Aono N."/>
            <person name="Aoyama T."/>
            <person name="Ambrose B.A."/>
            <person name="Ashton N.W."/>
            <person name="Axtell M.J."/>
            <person name="Barker E."/>
            <person name="Barker M.S."/>
            <person name="Bennetzen J.L."/>
            <person name="Bonawitz N.D."/>
            <person name="Chapple C."/>
            <person name="Cheng C."/>
            <person name="Correa L.G."/>
            <person name="Dacre M."/>
            <person name="DeBarry J."/>
            <person name="Dreyer I."/>
            <person name="Elias M."/>
            <person name="Engstrom E.M."/>
            <person name="Estelle M."/>
            <person name="Feng L."/>
            <person name="Finet C."/>
            <person name="Floyd S.K."/>
            <person name="Frommer W.B."/>
            <person name="Fujita T."/>
            <person name="Gramzow L."/>
            <person name="Gutensohn M."/>
            <person name="Harholt J."/>
            <person name="Hattori M."/>
            <person name="Heyl A."/>
            <person name="Hirai T."/>
            <person name="Hiwatashi Y."/>
            <person name="Ishikawa M."/>
            <person name="Iwata M."/>
            <person name="Karol K.G."/>
            <person name="Koehler B."/>
            <person name="Kolukisaoglu U."/>
            <person name="Kubo M."/>
            <person name="Kurata T."/>
            <person name="Lalonde S."/>
            <person name="Li K."/>
            <person name="Li Y."/>
            <person name="Litt A."/>
            <person name="Lyons E."/>
            <person name="Manning G."/>
            <person name="Maruyama T."/>
            <person name="Michael T.P."/>
            <person name="Mikami K."/>
            <person name="Miyazaki S."/>
            <person name="Morinaga S."/>
            <person name="Murata T."/>
            <person name="Mueller-Roeber B."/>
            <person name="Nelson D.R."/>
            <person name="Obara M."/>
            <person name="Oguri Y."/>
            <person name="Olmstead R.G."/>
            <person name="Onodera N."/>
            <person name="Petersen B.L."/>
            <person name="Pils B."/>
            <person name="Prigge M."/>
            <person name="Rensing S.A."/>
            <person name="Riano-Pachon D.M."/>
            <person name="Roberts A.W."/>
            <person name="Sato Y."/>
            <person name="Scheller H.V."/>
            <person name="Schulz B."/>
            <person name="Schulz C."/>
            <person name="Shakirov E.V."/>
            <person name="Shibagaki N."/>
            <person name="Shinohara N."/>
            <person name="Shippen D.E."/>
            <person name="Soerensen I."/>
            <person name="Sotooka R."/>
            <person name="Sugimoto N."/>
            <person name="Sugita M."/>
            <person name="Sumikawa N."/>
            <person name="Tanurdzic M."/>
            <person name="Theissen G."/>
            <person name="Ulvskov P."/>
            <person name="Wakazuki S."/>
            <person name="Weng J.K."/>
            <person name="Willats W.W."/>
            <person name="Wipf D."/>
            <person name="Wolf P.G."/>
            <person name="Yang L."/>
            <person name="Zimmer A.D."/>
            <person name="Zhu Q."/>
            <person name="Mitros T."/>
            <person name="Hellsten U."/>
            <person name="Loque D."/>
            <person name="Otillar R."/>
            <person name="Salamov A."/>
            <person name="Schmutz J."/>
            <person name="Shapiro H."/>
            <person name="Lindquist E."/>
            <person name="Lucas S."/>
            <person name="Rokhsar D."/>
            <person name="Grigoriev I.V."/>
        </authorList>
    </citation>
    <scope>NUCLEOTIDE SEQUENCE [LARGE SCALE GENOMIC DNA]</scope>
</reference>
<dbReference type="InterPro" id="IPR050754">
    <property type="entry name" value="FKBP4/5/8-like"/>
</dbReference>
<evidence type="ECO:0000256" key="7">
    <source>
        <dbReference type="ARBA" id="ARBA00023235"/>
    </source>
</evidence>
<dbReference type="Gene3D" id="3.10.50.40">
    <property type="match status" value="3"/>
</dbReference>
<evidence type="ECO:0000259" key="11">
    <source>
        <dbReference type="PROSITE" id="PS50059"/>
    </source>
</evidence>
<keyword evidence="3" id="KW-0677">Repeat</keyword>
<dbReference type="GO" id="GO:0070370">
    <property type="term" value="P:cellular heat acclimation"/>
    <property type="evidence" value="ECO:0007669"/>
    <property type="project" value="UniProtKB-ARBA"/>
</dbReference>
<evidence type="ECO:0000256" key="2">
    <source>
        <dbReference type="ARBA" id="ARBA00013194"/>
    </source>
</evidence>
<dbReference type="STRING" id="88036.D8T939"/>
<dbReference type="SMART" id="SM00028">
    <property type="entry name" value="TPR"/>
    <property type="match status" value="3"/>
</dbReference>
<organism evidence="13">
    <name type="scientific">Selaginella moellendorffii</name>
    <name type="common">Spikemoss</name>
    <dbReference type="NCBI Taxonomy" id="88036"/>
    <lineage>
        <taxon>Eukaryota</taxon>
        <taxon>Viridiplantae</taxon>
        <taxon>Streptophyta</taxon>
        <taxon>Embryophyta</taxon>
        <taxon>Tracheophyta</taxon>
        <taxon>Lycopodiopsida</taxon>
        <taxon>Selaginellales</taxon>
        <taxon>Selaginellaceae</taxon>
        <taxon>Selaginella</taxon>
    </lineage>
</organism>
<evidence type="ECO:0000256" key="5">
    <source>
        <dbReference type="ARBA" id="ARBA00022860"/>
    </source>
</evidence>
<dbReference type="EMBL" id="GL377694">
    <property type="protein sequence ID" value="EFJ06798.1"/>
    <property type="molecule type" value="Genomic_DNA"/>
</dbReference>
<dbReference type="SUPFAM" id="SSF54534">
    <property type="entry name" value="FKBP-like"/>
    <property type="match status" value="3"/>
</dbReference>
<feature type="domain" description="PPIase FKBP-type" evidence="11">
    <location>
        <begin position="56"/>
        <end position="144"/>
    </location>
</feature>
<dbReference type="HOGENOM" id="CLU_013615_13_4_1"/>
<keyword evidence="13" id="KW-1185">Reference proteome</keyword>
<protein>
    <recommendedName>
        <fullName evidence="2 8">peptidylprolyl isomerase</fullName>
        <ecNumber evidence="2 8">5.2.1.8</ecNumber>
    </recommendedName>
</protein>
<dbReference type="FunFam" id="1.25.40.10:FF:000008">
    <property type="entry name" value="Peptidylprolyl isomerase"/>
    <property type="match status" value="1"/>
</dbReference>
<dbReference type="InterPro" id="IPR046357">
    <property type="entry name" value="PPIase_dom_sf"/>
</dbReference>
<dbReference type="InParanoid" id="D8T939"/>
<sequence>MADDFEIADAGMDEEAGMEATSAAPLKAGEEQEIGKNGLKKLLVKAGTGWEMPEPGDEVKVHYTGTLLDGSKFDSSRDRGDPFTFKLGQGQVIKGWDEGIKTMKKGENAVFTIPPALAYGEAGSPPTIPPNATLKFDVELLSWDSVKDISKDGGVVKKIVSEGKKYEMPKDLDEVTVKYVAKNEAGLVVGQSPEEGAEFYVHQGHFCEALAIAVKTMMKGEKALLTVRPKCEMFVFSNALDRLDGLGESQGTLSIDLELVSWKTVEKIGQDGKITKKIIKASEGHDKPNDGTIVKIKYVAKLLDGTVFEKKGDDEDPFEFKTDEEQVIDGLDKAVATMKKGEVAVVTIGPEHGFGDVDTQRDLALVPANSTLVYEVEMISFVKAKDSWDLHKAEEKLQEATVRKDEGNVLYKAGKFARASKKYEQALKFIDYDSNFSDDEKKQAKALKVSCNLNNAASKLKLNEFKDAIKCCSKVLELESQNVKALYRRAQAYTRTADLDLAEFDIKKALEIDPQNRDLRMEYKSLKQKQVEYNKKEAKLYGNMFARLSKLEALEQVCFLSFLDPNLFTPNVLLFCARNPRPQWMKISRSSSQ</sequence>
<proteinExistence type="predicted"/>
<evidence type="ECO:0000256" key="3">
    <source>
        <dbReference type="ARBA" id="ARBA00022737"/>
    </source>
</evidence>
<dbReference type="eggNOG" id="KOG0543">
    <property type="taxonomic scope" value="Eukaryota"/>
</dbReference>
<dbReference type="FunFam" id="3.10.50.40:FF:000012">
    <property type="entry name" value="Peptidylprolyl isomerase"/>
    <property type="match status" value="1"/>
</dbReference>
<dbReference type="FunCoup" id="D8T939">
    <property type="interactions" value="3089"/>
</dbReference>
<evidence type="ECO:0000256" key="8">
    <source>
        <dbReference type="PROSITE-ProRule" id="PRU00277"/>
    </source>
</evidence>